<reference evidence="1 2" key="1">
    <citation type="submission" date="2020-06" db="EMBL/GenBank/DDBJ databases">
        <authorList>
            <person name="Li R."/>
            <person name="Bekaert M."/>
        </authorList>
    </citation>
    <scope>NUCLEOTIDE SEQUENCE [LARGE SCALE GENOMIC DNA]</scope>
    <source>
        <strain evidence="2">wild</strain>
    </source>
</reference>
<accession>A0A6J8A8X0</accession>
<organism evidence="1 2">
    <name type="scientific">Mytilus coruscus</name>
    <name type="common">Sea mussel</name>
    <dbReference type="NCBI Taxonomy" id="42192"/>
    <lineage>
        <taxon>Eukaryota</taxon>
        <taxon>Metazoa</taxon>
        <taxon>Spiralia</taxon>
        <taxon>Lophotrochozoa</taxon>
        <taxon>Mollusca</taxon>
        <taxon>Bivalvia</taxon>
        <taxon>Autobranchia</taxon>
        <taxon>Pteriomorphia</taxon>
        <taxon>Mytilida</taxon>
        <taxon>Mytiloidea</taxon>
        <taxon>Mytilidae</taxon>
        <taxon>Mytilinae</taxon>
        <taxon>Mytilus</taxon>
    </lineage>
</organism>
<dbReference type="Proteomes" id="UP000507470">
    <property type="component" value="Unassembled WGS sequence"/>
</dbReference>
<evidence type="ECO:0000313" key="2">
    <source>
        <dbReference type="Proteomes" id="UP000507470"/>
    </source>
</evidence>
<gene>
    <name evidence="1" type="ORF">MCOR_4741</name>
</gene>
<evidence type="ECO:0000313" key="1">
    <source>
        <dbReference type="EMBL" id="CAC5363243.1"/>
    </source>
</evidence>
<proteinExistence type="predicted"/>
<dbReference type="OrthoDB" id="10463171at2759"/>
<protein>
    <submittedName>
        <fullName evidence="1">Uncharacterized protein</fullName>
    </submittedName>
</protein>
<sequence length="293" mass="32749">MSCQCHFTSSTGCSGNIVSLNACANRDITTIFTENGLHSTKFNIQNVAICTENFNHFLKLNVNRSKRTVCQPPPVLSYHPGLNYKSSRSVRICDVEMILSSSGIIIPVGTHNPSLIDLEVQTVEDTTTTDKQSKDKRQQFLQINKEGTVDAQMFDKEASVTTDTQTSCSQVHIEEESTVADHCRKFAMSDAKSLEFQEQCTHIHDHIYVSKTVVGEKHIEIDSHLIPTIMIKEDSCETQLHSLNQHSNTSSRKETSDGTFSCQSEECILFFPTNESMEGHVLIGDCQLTIPDR</sequence>
<dbReference type="EMBL" id="CACVKT020000809">
    <property type="protein sequence ID" value="CAC5363243.1"/>
    <property type="molecule type" value="Genomic_DNA"/>
</dbReference>
<name>A0A6J8A8X0_MYTCO</name>
<keyword evidence="2" id="KW-1185">Reference proteome</keyword>
<dbReference type="AlphaFoldDB" id="A0A6J8A8X0"/>